<name>A0ABW5AXW0_9FLAO</name>
<organism evidence="1 2">
    <name type="scientific">Aquimarina celericrescens</name>
    <dbReference type="NCBI Taxonomy" id="1964542"/>
    <lineage>
        <taxon>Bacteria</taxon>
        <taxon>Pseudomonadati</taxon>
        <taxon>Bacteroidota</taxon>
        <taxon>Flavobacteriia</taxon>
        <taxon>Flavobacteriales</taxon>
        <taxon>Flavobacteriaceae</taxon>
        <taxon>Aquimarina</taxon>
    </lineage>
</organism>
<sequence>MKCQKVKISCFITLLFFCFQNHSILIAQENLKLWTSYGATTRLTKELRIRGSQLLLFNQEPFELSSMQNSAVITYRINRKISFGVGYQRSSDPSNPNQEARNRLEGRFRYNARIGKIRLQNALRTEWHFPERSKFEYRIRYGLRIHGGSWGLPLKTTPFVTNEFHYYLSGRPLQYRDADGERLIKQSPDGLHAYRFTFGISCRPIKRIRASLSYMRQTEFNIGSKYREINVVDPRDGDIIRPFNNFSVLILNVSYQFDLRKKSSSPVLIGSRTKKRDFGIHSTSKKSI</sequence>
<dbReference type="RefSeq" id="WP_378320340.1">
    <property type="nucleotide sequence ID" value="NZ_JBHUHY010000011.1"/>
</dbReference>
<protein>
    <submittedName>
        <fullName evidence="1">DUF2490 domain-containing protein</fullName>
    </submittedName>
</protein>
<gene>
    <name evidence="1" type="ORF">ACFSJT_11150</name>
</gene>
<proteinExistence type="predicted"/>
<accession>A0ABW5AXW0</accession>
<evidence type="ECO:0000313" key="2">
    <source>
        <dbReference type="Proteomes" id="UP001597344"/>
    </source>
</evidence>
<comment type="caution">
    <text evidence="1">The sequence shown here is derived from an EMBL/GenBank/DDBJ whole genome shotgun (WGS) entry which is preliminary data.</text>
</comment>
<dbReference type="Proteomes" id="UP001597344">
    <property type="component" value="Unassembled WGS sequence"/>
</dbReference>
<reference evidence="2" key="1">
    <citation type="journal article" date="2019" name="Int. J. Syst. Evol. Microbiol.">
        <title>The Global Catalogue of Microorganisms (GCM) 10K type strain sequencing project: providing services to taxonomists for standard genome sequencing and annotation.</title>
        <authorList>
            <consortium name="The Broad Institute Genomics Platform"/>
            <consortium name="The Broad Institute Genome Sequencing Center for Infectious Disease"/>
            <person name="Wu L."/>
            <person name="Ma J."/>
        </authorList>
    </citation>
    <scope>NUCLEOTIDE SEQUENCE [LARGE SCALE GENOMIC DNA]</scope>
    <source>
        <strain evidence="2">DT92</strain>
    </source>
</reference>
<dbReference type="EMBL" id="JBHUHY010000011">
    <property type="protein sequence ID" value="MFD2187345.1"/>
    <property type="molecule type" value="Genomic_DNA"/>
</dbReference>
<evidence type="ECO:0000313" key="1">
    <source>
        <dbReference type="EMBL" id="MFD2187345.1"/>
    </source>
</evidence>
<keyword evidence="2" id="KW-1185">Reference proteome</keyword>
<dbReference type="InterPro" id="IPR019619">
    <property type="entry name" value="DUF2490"/>
</dbReference>
<dbReference type="Pfam" id="PF10677">
    <property type="entry name" value="DUF2490"/>
    <property type="match status" value="1"/>
</dbReference>